<sequence length="46" mass="5085">MGFVVGSYYEINFSWEGIIYGVASSAFVALYGIYVKKTLGVVENNQ</sequence>
<keyword evidence="1" id="KW-0812">Transmembrane</keyword>
<name>A0A9N9IS53_9GLOM</name>
<evidence type="ECO:0000313" key="2">
    <source>
        <dbReference type="EMBL" id="CAG8747828.1"/>
    </source>
</evidence>
<feature type="transmembrane region" description="Helical" evidence="1">
    <location>
        <begin position="17"/>
        <end position="35"/>
    </location>
</feature>
<comment type="caution">
    <text evidence="2">The sequence shown here is derived from an EMBL/GenBank/DDBJ whole genome shotgun (WGS) entry which is preliminary data.</text>
</comment>
<dbReference type="Proteomes" id="UP000789396">
    <property type="component" value="Unassembled WGS sequence"/>
</dbReference>
<dbReference type="EMBL" id="CAJVPZ010034881">
    <property type="protein sequence ID" value="CAG8747828.1"/>
    <property type="molecule type" value="Genomic_DNA"/>
</dbReference>
<evidence type="ECO:0000256" key="1">
    <source>
        <dbReference type="SAM" id="Phobius"/>
    </source>
</evidence>
<keyword evidence="3" id="KW-1185">Reference proteome</keyword>
<gene>
    <name evidence="2" type="ORF">RFULGI_LOCUS13377</name>
</gene>
<dbReference type="OrthoDB" id="5547497at2759"/>
<feature type="non-terminal residue" evidence="2">
    <location>
        <position position="46"/>
    </location>
</feature>
<organism evidence="2 3">
    <name type="scientific">Racocetra fulgida</name>
    <dbReference type="NCBI Taxonomy" id="60492"/>
    <lineage>
        <taxon>Eukaryota</taxon>
        <taxon>Fungi</taxon>
        <taxon>Fungi incertae sedis</taxon>
        <taxon>Mucoromycota</taxon>
        <taxon>Glomeromycotina</taxon>
        <taxon>Glomeromycetes</taxon>
        <taxon>Diversisporales</taxon>
        <taxon>Gigasporaceae</taxon>
        <taxon>Racocetra</taxon>
    </lineage>
</organism>
<accession>A0A9N9IS53</accession>
<keyword evidence="1" id="KW-0472">Membrane</keyword>
<reference evidence="2" key="1">
    <citation type="submission" date="2021-06" db="EMBL/GenBank/DDBJ databases">
        <authorList>
            <person name="Kallberg Y."/>
            <person name="Tangrot J."/>
            <person name="Rosling A."/>
        </authorList>
    </citation>
    <scope>NUCLEOTIDE SEQUENCE</scope>
    <source>
        <strain evidence="2">IN212</strain>
    </source>
</reference>
<keyword evidence="1" id="KW-1133">Transmembrane helix</keyword>
<dbReference type="AlphaFoldDB" id="A0A9N9IS53"/>
<evidence type="ECO:0000313" key="3">
    <source>
        <dbReference type="Proteomes" id="UP000789396"/>
    </source>
</evidence>
<proteinExistence type="predicted"/>
<protein>
    <submittedName>
        <fullName evidence="2">12495_t:CDS:1</fullName>
    </submittedName>
</protein>